<comment type="caution">
    <text evidence="1">The sequence shown here is derived from an EMBL/GenBank/DDBJ whole genome shotgun (WGS) entry which is preliminary data.</text>
</comment>
<protein>
    <submittedName>
        <fullName evidence="1">Uncharacterized protein</fullName>
    </submittedName>
</protein>
<reference evidence="1 2" key="1">
    <citation type="submission" date="2020-04" db="EMBL/GenBank/DDBJ databases">
        <title>Perkinsus olseni comparative genomics.</title>
        <authorList>
            <person name="Bogema D.R."/>
        </authorList>
    </citation>
    <scope>NUCLEOTIDE SEQUENCE [LARGE SCALE GENOMIC DNA]</scope>
    <source>
        <strain evidence="1">ATCC PRA-31</strain>
    </source>
</reference>
<accession>A0A7J6LS75</accession>
<proteinExistence type="predicted"/>
<organism evidence="1 2">
    <name type="scientific">Perkinsus olseni</name>
    <name type="common">Perkinsus atlanticus</name>
    <dbReference type="NCBI Taxonomy" id="32597"/>
    <lineage>
        <taxon>Eukaryota</taxon>
        <taxon>Sar</taxon>
        <taxon>Alveolata</taxon>
        <taxon>Perkinsozoa</taxon>
        <taxon>Perkinsea</taxon>
        <taxon>Perkinsida</taxon>
        <taxon>Perkinsidae</taxon>
        <taxon>Perkinsus</taxon>
    </lineage>
</organism>
<evidence type="ECO:0000313" key="1">
    <source>
        <dbReference type="EMBL" id="KAF4662083.1"/>
    </source>
</evidence>
<sequence>MVPVFSGSTPPSGPYHKVIRDVPAVCAQASFSDGPLDSVVLSVTCGSGKGQSRSLTVNEGKVALLDDDLSEFQYDGCTQTMKTAFEGDPLFLISTNDLPEDHLQYLSHDSRSQTPIFGRPYPPAGSYHKVIAQQPIVICAQINWTNDPDMGIEVAALCGLGMSTSDDLYLDELPLLAYKVDPVSEYKHTDFIRTINSFCNGTVALLSDDMFKFEYHISEQTIETKFRPQGVEYNLTFGLCF</sequence>
<evidence type="ECO:0000313" key="2">
    <source>
        <dbReference type="Proteomes" id="UP000572268"/>
    </source>
</evidence>
<dbReference type="AlphaFoldDB" id="A0A7J6LS75"/>
<dbReference type="Proteomes" id="UP000572268">
    <property type="component" value="Unassembled WGS sequence"/>
</dbReference>
<name>A0A7J6LS75_PEROL</name>
<gene>
    <name evidence="1" type="ORF">FOL46_005482</name>
</gene>
<dbReference type="EMBL" id="JABANN010000331">
    <property type="protein sequence ID" value="KAF4662083.1"/>
    <property type="molecule type" value="Genomic_DNA"/>
</dbReference>